<sequence length="78" mass="9063">MVTDGVLECGERRYETPVNLYSDMNRNNIKLEESVHHVLEHVHHQFGRDSATIVSWDIDNKGKATYPSDQPEKIKVRK</sequence>
<name>A0A1Y6ALC1_9BACI</name>
<protein>
    <recommendedName>
        <fullName evidence="3">PPM-type phosphatase domain-containing protein</fullName>
    </recommendedName>
</protein>
<accession>A0A1Y6ALC1</accession>
<evidence type="ECO:0008006" key="3">
    <source>
        <dbReference type="Google" id="ProtNLM"/>
    </source>
</evidence>
<proteinExistence type="predicted"/>
<evidence type="ECO:0000313" key="1">
    <source>
        <dbReference type="EMBL" id="SME41397.1"/>
    </source>
</evidence>
<dbReference type="EMBL" id="FWZB01000052">
    <property type="protein sequence ID" value="SME41397.1"/>
    <property type="molecule type" value="Genomic_DNA"/>
</dbReference>
<dbReference type="AlphaFoldDB" id="A0A1Y6ALC1"/>
<organism evidence="1 2">
    <name type="scientific">Bacillus pacificus</name>
    <dbReference type="NCBI Taxonomy" id="2026187"/>
    <lineage>
        <taxon>Bacteria</taxon>
        <taxon>Bacillati</taxon>
        <taxon>Bacillota</taxon>
        <taxon>Bacilli</taxon>
        <taxon>Bacillales</taxon>
        <taxon>Bacillaceae</taxon>
        <taxon>Bacillus</taxon>
        <taxon>Bacillus cereus group</taxon>
    </lineage>
</organism>
<evidence type="ECO:0000313" key="2">
    <source>
        <dbReference type="Proteomes" id="UP000194499"/>
    </source>
</evidence>
<gene>
    <name evidence="1" type="ORF">BACERE00191_05168</name>
</gene>
<dbReference type="Proteomes" id="UP000194499">
    <property type="component" value="Unassembled WGS sequence"/>
</dbReference>
<reference evidence="2" key="1">
    <citation type="submission" date="2017-04" db="EMBL/GenBank/DDBJ databases">
        <authorList>
            <person name="Criscuolo A."/>
        </authorList>
    </citation>
    <scope>NUCLEOTIDE SEQUENCE [LARGE SCALE GENOMIC DNA]</scope>
</reference>